<name>A0A6A5V2H7_9PLEO</name>
<feature type="domain" description="NAD-dependent epimerase/dehydratase" evidence="3">
    <location>
        <begin position="7"/>
        <end position="263"/>
    </location>
</feature>
<organism evidence="4 5">
    <name type="scientific">Bimuria novae-zelandiae CBS 107.79</name>
    <dbReference type="NCBI Taxonomy" id="1447943"/>
    <lineage>
        <taxon>Eukaryota</taxon>
        <taxon>Fungi</taxon>
        <taxon>Dikarya</taxon>
        <taxon>Ascomycota</taxon>
        <taxon>Pezizomycotina</taxon>
        <taxon>Dothideomycetes</taxon>
        <taxon>Pleosporomycetidae</taxon>
        <taxon>Pleosporales</taxon>
        <taxon>Massarineae</taxon>
        <taxon>Didymosphaeriaceae</taxon>
        <taxon>Bimuria</taxon>
    </lineage>
</organism>
<dbReference type="AlphaFoldDB" id="A0A6A5V2H7"/>
<keyword evidence="5" id="KW-1185">Reference proteome</keyword>
<dbReference type="OrthoDB" id="2735536at2759"/>
<proteinExistence type="inferred from homology"/>
<evidence type="ECO:0000313" key="4">
    <source>
        <dbReference type="EMBL" id="KAF1971088.1"/>
    </source>
</evidence>
<accession>A0A6A5V2H7</accession>
<dbReference type="PANTHER" id="PTHR10366">
    <property type="entry name" value="NAD DEPENDENT EPIMERASE/DEHYDRATASE"/>
    <property type="match status" value="1"/>
</dbReference>
<gene>
    <name evidence="4" type="ORF">BU23DRAFT_200103</name>
</gene>
<dbReference type="InterPro" id="IPR001509">
    <property type="entry name" value="Epimerase_deHydtase"/>
</dbReference>
<evidence type="ECO:0000256" key="2">
    <source>
        <dbReference type="ARBA" id="ARBA00023445"/>
    </source>
</evidence>
<dbReference type="InterPro" id="IPR036291">
    <property type="entry name" value="NAD(P)-bd_dom_sf"/>
</dbReference>
<dbReference type="PANTHER" id="PTHR10366:SF564">
    <property type="entry name" value="STEROL-4-ALPHA-CARBOXYLATE 3-DEHYDROGENASE, DECARBOXYLATING"/>
    <property type="match status" value="1"/>
</dbReference>
<evidence type="ECO:0000256" key="1">
    <source>
        <dbReference type="ARBA" id="ARBA00023002"/>
    </source>
</evidence>
<dbReference type="Pfam" id="PF01370">
    <property type="entry name" value="Epimerase"/>
    <property type="match status" value="1"/>
</dbReference>
<sequence>MSQKESVLLTGATGNVGGVILEHLLEKTPHDVNIVLRNAAKQIPLFRKRFPKETSSNRLKFTSVPDMTAPGAFDTAAASATAIIHCATPVGSENNDWIQDMVVPTWTIDHNMLTAAQKSSTVKRVIICGTLLQALGPKNLFDPSATITDASYNTTTFEEAKAGPWQNAYMYSKTNAEHKTWAWYEENGGKEGTGFDIVMTLPPMITGRSPQVGWKPSGSSPGGIGRIWSALLETKTAADMDATFPIFMDTDDVARVHVLSLDAEKVPGNWRYLLVSPEIVDVRSVAARMRKEYPELADRLPDVEVDAEGYEKKKAKLAKMDTSKSDEIFGTEWKSAYDSIKEIVLDTVRFEKESRL</sequence>
<dbReference type="Proteomes" id="UP000800036">
    <property type="component" value="Unassembled WGS sequence"/>
</dbReference>
<keyword evidence="1" id="KW-0560">Oxidoreductase</keyword>
<dbReference type="GO" id="GO:0016616">
    <property type="term" value="F:oxidoreductase activity, acting on the CH-OH group of donors, NAD or NADP as acceptor"/>
    <property type="evidence" value="ECO:0007669"/>
    <property type="project" value="TreeGrafter"/>
</dbReference>
<comment type="similarity">
    <text evidence="2">Belongs to the NAD(P)-dependent epimerase/dehydratase family. Dihydroflavonol-4-reductase subfamily.</text>
</comment>
<dbReference type="EMBL" id="ML976696">
    <property type="protein sequence ID" value="KAF1971088.1"/>
    <property type="molecule type" value="Genomic_DNA"/>
</dbReference>
<dbReference type="Gene3D" id="3.40.50.720">
    <property type="entry name" value="NAD(P)-binding Rossmann-like Domain"/>
    <property type="match status" value="1"/>
</dbReference>
<dbReference type="InterPro" id="IPR050425">
    <property type="entry name" value="NAD(P)_dehydrat-like"/>
</dbReference>
<protein>
    <submittedName>
        <fullName evidence="4">NAD(P)-binding protein</fullName>
    </submittedName>
</protein>
<dbReference type="SUPFAM" id="SSF51735">
    <property type="entry name" value="NAD(P)-binding Rossmann-fold domains"/>
    <property type="match status" value="1"/>
</dbReference>
<evidence type="ECO:0000313" key="5">
    <source>
        <dbReference type="Proteomes" id="UP000800036"/>
    </source>
</evidence>
<reference evidence="4" key="1">
    <citation type="journal article" date="2020" name="Stud. Mycol.">
        <title>101 Dothideomycetes genomes: a test case for predicting lifestyles and emergence of pathogens.</title>
        <authorList>
            <person name="Haridas S."/>
            <person name="Albert R."/>
            <person name="Binder M."/>
            <person name="Bloem J."/>
            <person name="Labutti K."/>
            <person name="Salamov A."/>
            <person name="Andreopoulos B."/>
            <person name="Baker S."/>
            <person name="Barry K."/>
            <person name="Bills G."/>
            <person name="Bluhm B."/>
            <person name="Cannon C."/>
            <person name="Castanera R."/>
            <person name="Culley D."/>
            <person name="Daum C."/>
            <person name="Ezra D."/>
            <person name="Gonzalez J."/>
            <person name="Henrissat B."/>
            <person name="Kuo A."/>
            <person name="Liang C."/>
            <person name="Lipzen A."/>
            <person name="Lutzoni F."/>
            <person name="Magnuson J."/>
            <person name="Mondo S."/>
            <person name="Nolan M."/>
            <person name="Ohm R."/>
            <person name="Pangilinan J."/>
            <person name="Park H.-J."/>
            <person name="Ramirez L."/>
            <person name="Alfaro M."/>
            <person name="Sun H."/>
            <person name="Tritt A."/>
            <person name="Yoshinaga Y."/>
            <person name="Zwiers L.-H."/>
            <person name="Turgeon B."/>
            <person name="Goodwin S."/>
            <person name="Spatafora J."/>
            <person name="Crous P."/>
            <person name="Grigoriev I."/>
        </authorList>
    </citation>
    <scope>NUCLEOTIDE SEQUENCE</scope>
    <source>
        <strain evidence="4">CBS 107.79</strain>
    </source>
</reference>
<evidence type="ECO:0000259" key="3">
    <source>
        <dbReference type="Pfam" id="PF01370"/>
    </source>
</evidence>